<feature type="chain" id="PRO_5004717841" description="Sema domain-containing protein" evidence="2">
    <location>
        <begin position="21"/>
        <end position="400"/>
    </location>
</feature>
<dbReference type="GO" id="GO:0002116">
    <property type="term" value="C:semaphorin receptor complex"/>
    <property type="evidence" value="ECO:0007669"/>
    <property type="project" value="TreeGrafter"/>
</dbReference>
<feature type="signal peptide" evidence="2">
    <location>
        <begin position="1"/>
        <end position="20"/>
    </location>
</feature>
<proteinExistence type="predicted"/>
<dbReference type="PANTHER" id="PTHR22625">
    <property type="entry name" value="PLEXIN"/>
    <property type="match status" value="1"/>
</dbReference>
<name>V4B738_LOTGI</name>
<dbReference type="GeneID" id="20233313"/>
<dbReference type="KEGG" id="lgi:LOTGIDRAFT_132441"/>
<keyword evidence="5" id="KW-1185">Reference proteome</keyword>
<dbReference type="HOGENOM" id="CLU_033438_1_0_1"/>
<dbReference type="GO" id="GO:0005886">
    <property type="term" value="C:plasma membrane"/>
    <property type="evidence" value="ECO:0007669"/>
    <property type="project" value="TreeGrafter"/>
</dbReference>
<dbReference type="GO" id="GO:0017154">
    <property type="term" value="F:semaphorin receptor activity"/>
    <property type="evidence" value="ECO:0007669"/>
    <property type="project" value="InterPro"/>
</dbReference>
<evidence type="ECO:0000313" key="4">
    <source>
        <dbReference type="EMBL" id="ESO84359.1"/>
    </source>
</evidence>
<dbReference type="SUPFAM" id="SSF101912">
    <property type="entry name" value="Sema domain"/>
    <property type="match status" value="1"/>
</dbReference>
<dbReference type="CDD" id="cd11236">
    <property type="entry name" value="Sema_plexin_like"/>
    <property type="match status" value="1"/>
</dbReference>
<dbReference type="RefSeq" id="XP_009064966.1">
    <property type="nucleotide sequence ID" value="XM_009066718.1"/>
</dbReference>
<dbReference type="InterPro" id="IPR036352">
    <property type="entry name" value="Semap_dom_sf"/>
</dbReference>
<dbReference type="Gene3D" id="2.130.10.10">
    <property type="entry name" value="YVTN repeat-like/Quinoprotein amine dehydrogenase"/>
    <property type="match status" value="1"/>
</dbReference>
<reference evidence="4 5" key="1">
    <citation type="journal article" date="2013" name="Nature">
        <title>Insights into bilaterian evolution from three spiralian genomes.</title>
        <authorList>
            <person name="Simakov O."/>
            <person name="Marletaz F."/>
            <person name="Cho S.J."/>
            <person name="Edsinger-Gonzales E."/>
            <person name="Havlak P."/>
            <person name="Hellsten U."/>
            <person name="Kuo D.H."/>
            <person name="Larsson T."/>
            <person name="Lv J."/>
            <person name="Arendt D."/>
            <person name="Savage R."/>
            <person name="Osoegawa K."/>
            <person name="de Jong P."/>
            <person name="Grimwood J."/>
            <person name="Chapman J.A."/>
            <person name="Shapiro H."/>
            <person name="Aerts A."/>
            <person name="Otillar R.P."/>
            <person name="Terry A.Y."/>
            <person name="Boore J.L."/>
            <person name="Grigoriev I.V."/>
            <person name="Lindberg D.R."/>
            <person name="Seaver E.C."/>
            <person name="Weisblat D.A."/>
            <person name="Putnam N.H."/>
            <person name="Rokhsar D.S."/>
        </authorList>
    </citation>
    <scope>NUCLEOTIDE SEQUENCE [LARGE SCALE GENOMIC DNA]</scope>
</reference>
<accession>V4B738</accession>
<dbReference type="InterPro" id="IPR031148">
    <property type="entry name" value="Plexin"/>
</dbReference>
<dbReference type="CTD" id="20233313"/>
<dbReference type="GO" id="GO:0030334">
    <property type="term" value="P:regulation of cell migration"/>
    <property type="evidence" value="ECO:0007669"/>
    <property type="project" value="TreeGrafter"/>
</dbReference>
<comment type="caution">
    <text evidence="1">Lacks conserved residue(s) required for the propagation of feature annotation.</text>
</comment>
<dbReference type="Pfam" id="PF01403">
    <property type="entry name" value="Sema"/>
    <property type="match status" value="1"/>
</dbReference>
<feature type="domain" description="Sema" evidence="3">
    <location>
        <begin position="16"/>
        <end position="400"/>
    </location>
</feature>
<dbReference type="InterPro" id="IPR015943">
    <property type="entry name" value="WD40/YVTN_repeat-like_dom_sf"/>
</dbReference>
<dbReference type="PANTHER" id="PTHR22625:SF70">
    <property type="entry name" value="PLEXIN A, ISOFORM A"/>
    <property type="match status" value="1"/>
</dbReference>
<dbReference type="OrthoDB" id="6147782at2759"/>
<sequence length="400" mass="44830">MAWKIYVLFVCVLCLRFILAARENYIKATFEGAKDRGIFNKLVVNRETNELYLAAVNHLYKLSPNLEVIQEVVTGPHLDDPSCTSLTNLTCDPDLKSCACKLRPYYTKALVVDYVNKKLITCSTLYHGHCDKLDLDNITNKQMFPFMPMVANNATASTVMFIAPGPAVVKDEPQRQVLYVAASYTRTGLKAYREQVPAFCSRSLEDFNLLLKNAFGSSSIEIESQHRDTFPVRYIYGFGSDNFSYVLSIQKANVQTDRYVTKISRICQSDDDYYSYAEVGLSCTMQNTEFNLLQAAYVGKSGTKLARSLGIPTTEDVLYTVFSIGDSNSANPSATSAMCVYSLRDIRKKFTENIQECFSGIGNTGPDHMIQSSKCLKVVSSHFFVIFFLESFESADLSVL</sequence>
<dbReference type="Proteomes" id="UP000030746">
    <property type="component" value="Unassembled WGS sequence"/>
</dbReference>
<evidence type="ECO:0000256" key="1">
    <source>
        <dbReference type="PROSITE-ProRule" id="PRU00352"/>
    </source>
</evidence>
<gene>
    <name evidence="4" type="ORF">LOTGIDRAFT_132441</name>
</gene>
<evidence type="ECO:0000256" key="2">
    <source>
        <dbReference type="SAM" id="SignalP"/>
    </source>
</evidence>
<dbReference type="InterPro" id="IPR001627">
    <property type="entry name" value="Semap_dom"/>
</dbReference>
<dbReference type="EMBL" id="KB203534">
    <property type="protein sequence ID" value="ESO84359.1"/>
    <property type="molecule type" value="Genomic_DNA"/>
</dbReference>
<evidence type="ECO:0000313" key="5">
    <source>
        <dbReference type="Proteomes" id="UP000030746"/>
    </source>
</evidence>
<evidence type="ECO:0000259" key="3">
    <source>
        <dbReference type="PROSITE" id="PS51004"/>
    </source>
</evidence>
<dbReference type="AlphaFoldDB" id="V4B738"/>
<dbReference type="STRING" id="225164.V4B738"/>
<dbReference type="SMART" id="SM00630">
    <property type="entry name" value="Sema"/>
    <property type="match status" value="1"/>
</dbReference>
<keyword evidence="2" id="KW-0732">Signal</keyword>
<dbReference type="PROSITE" id="PS51004">
    <property type="entry name" value="SEMA"/>
    <property type="match status" value="1"/>
</dbReference>
<dbReference type="OMA" id="EDQDRMT"/>
<organism evidence="4 5">
    <name type="scientific">Lottia gigantea</name>
    <name type="common">Giant owl limpet</name>
    <dbReference type="NCBI Taxonomy" id="225164"/>
    <lineage>
        <taxon>Eukaryota</taxon>
        <taxon>Metazoa</taxon>
        <taxon>Spiralia</taxon>
        <taxon>Lophotrochozoa</taxon>
        <taxon>Mollusca</taxon>
        <taxon>Gastropoda</taxon>
        <taxon>Patellogastropoda</taxon>
        <taxon>Lottioidea</taxon>
        <taxon>Lottiidae</taxon>
        <taxon>Lottia</taxon>
    </lineage>
</organism>
<protein>
    <recommendedName>
        <fullName evidence="3">Sema domain-containing protein</fullName>
    </recommendedName>
</protein>